<protein>
    <submittedName>
        <fullName evidence="1">EXLDI protein</fullName>
    </submittedName>
</protein>
<comment type="caution">
    <text evidence="1">The sequence shown here is derived from an EMBL/GenBank/DDBJ whole genome shotgun (WGS) entry which is preliminary data.</text>
</comment>
<dbReference type="RefSeq" id="WP_313837921.1">
    <property type="nucleotide sequence ID" value="NZ_JASTZZ010000001.1"/>
</dbReference>
<dbReference type="NCBIfam" id="TIGR04342">
    <property type="entry name" value="EXLDI"/>
    <property type="match status" value="1"/>
</dbReference>
<sequence>MTEAAKYADSLSADVVLGLRLFIDSEKEKESGDKDIELKVSSNGQEIIKRFEGKRIFKSSDRASRKRHITEIFPTKKKSYVLYERIFTDWSMIAEHATQLREDPSNWYIDFPEDAIRKMSVYESLDQLKSQLPNNIAQKIGSDVSTYKSVEVLDI</sequence>
<organism evidence="1 2">
    <name type="scientific">Bifidobacterium kimbladii</name>
    <dbReference type="NCBI Taxonomy" id="1293826"/>
    <lineage>
        <taxon>Bacteria</taxon>
        <taxon>Bacillati</taxon>
        <taxon>Actinomycetota</taxon>
        <taxon>Actinomycetes</taxon>
        <taxon>Bifidobacteriales</taxon>
        <taxon>Bifidobacteriaceae</taxon>
        <taxon>Bifidobacterium</taxon>
    </lineage>
</organism>
<dbReference type="Proteomes" id="UP001529481">
    <property type="component" value="Unassembled WGS sequence"/>
</dbReference>
<accession>A0ABU3KD19</accession>
<keyword evidence="2" id="KW-1185">Reference proteome</keyword>
<proteinExistence type="predicted"/>
<name>A0ABU3KD19_9BIFI</name>
<reference evidence="2" key="1">
    <citation type="submission" date="2023-07" db="EMBL/GenBank/DDBJ databases">
        <title>Bifidobacterium spp. in honeybee.</title>
        <authorList>
            <person name="Olofsson T."/>
        </authorList>
    </citation>
    <scope>NUCLEOTIDE SEQUENCE [LARGE SCALE GENOMIC DNA]</scope>
    <source>
        <strain evidence="2">H1HS16N</strain>
    </source>
</reference>
<evidence type="ECO:0000313" key="2">
    <source>
        <dbReference type="Proteomes" id="UP001529481"/>
    </source>
</evidence>
<gene>
    <name evidence="1" type="ORF">QRX41_00120</name>
</gene>
<dbReference type="EMBL" id="JASTZZ010000001">
    <property type="protein sequence ID" value="MDT7508543.1"/>
    <property type="molecule type" value="Genomic_DNA"/>
</dbReference>
<dbReference type="InterPro" id="IPR027580">
    <property type="entry name" value="EXLDI"/>
</dbReference>
<evidence type="ECO:0000313" key="1">
    <source>
        <dbReference type="EMBL" id="MDT7508543.1"/>
    </source>
</evidence>